<dbReference type="Proteomes" id="UP000640866">
    <property type="component" value="Unassembled WGS sequence"/>
</dbReference>
<name>A0AAP1RCQ9_ECOLX</name>
<dbReference type="Gene3D" id="3.40.50.2000">
    <property type="entry name" value="Glycogen Phosphorylase B"/>
    <property type="match status" value="1"/>
</dbReference>
<evidence type="ECO:0000313" key="3">
    <source>
        <dbReference type="Proteomes" id="UP000640866"/>
    </source>
</evidence>
<dbReference type="RefSeq" id="WP_192525593.1">
    <property type="nucleotide sequence ID" value="NZ_JACZOI010000762.1"/>
</dbReference>
<feature type="non-terminal residue" evidence="2">
    <location>
        <position position="1"/>
    </location>
</feature>
<evidence type="ECO:0000313" key="2">
    <source>
        <dbReference type="EMBL" id="MBE0981338.1"/>
    </source>
</evidence>
<accession>A0AAP1RCQ9</accession>
<evidence type="ECO:0000259" key="1">
    <source>
        <dbReference type="Pfam" id="PF00534"/>
    </source>
</evidence>
<sequence>LHPAYQEAAGIVLLEAITAGLPVLTTAVCGYAHYIVDANCGEAIAEPFRQETLNEILRKALTQSSLRQAWAENARHYADTQDLYSLPEKAADIITGGLDG</sequence>
<proteinExistence type="predicted"/>
<comment type="caution">
    <text evidence="2">The sequence shown here is derived from an EMBL/GenBank/DDBJ whole genome shotgun (WGS) entry which is preliminary data.</text>
</comment>
<reference evidence="2" key="1">
    <citation type="submission" date="2020-09" db="EMBL/GenBank/DDBJ databases">
        <title>Emerging polyconal dissemination of OXA-244-producing E. coli in France.</title>
        <authorList>
            <person name="Emeraud C."/>
            <person name="Girlich D."/>
            <person name="Bonnin R.A."/>
            <person name="Jousset A.B."/>
            <person name="Naas T."/>
            <person name="Dortet L."/>
        </authorList>
    </citation>
    <scope>NUCLEOTIDE SEQUENCE</scope>
    <source>
        <strain evidence="2">225E3</strain>
    </source>
</reference>
<protein>
    <submittedName>
        <fullName evidence="2">Glycosyltransferase</fullName>
    </submittedName>
</protein>
<dbReference type="InterPro" id="IPR001296">
    <property type="entry name" value="Glyco_trans_1"/>
</dbReference>
<dbReference type="EMBL" id="JACZOI010000762">
    <property type="protein sequence ID" value="MBE0981338.1"/>
    <property type="molecule type" value="Genomic_DNA"/>
</dbReference>
<gene>
    <name evidence="2" type="ORF">IH772_30110</name>
</gene>
<feature type="domain" description="Glycosyl transferase family 1" evidence="1">
    <location>
        <begin position="2"/>
        <end position="76"/>
    </location>
</feature>
<organism evidence="2 3">
    <name type="scientific">Escherichia coli</name>
    <dbReference type="NCBI Taxonomy" id="562"/>
    <lineage>
        <taxon>Bacteria</taxon>
        <taxon>Pseudomonadati</taxon>
        <taxon>Pseudomonadota</taxon>
        <taxon>Gammaproteobacteria</taxon>
        <taxon>Enterobacterales</taxon>
        <taxon>Enterobacteriaceae</taxon>
        <taxon>Escherichia</taxon>
    </lineage>
</organism>
<dbReference type="Pfam" id="PF00534">
    <property type="entry name" value="Glycos_transf_1"/>
    <property type="match status" value="1"/>
</dbReference>
<dbReference type="GO" id="GO:0016757">
    <property type="term" value="F:glycosyltransferase activity"/>
    <property type="evidence" value="ECO:0007669"/>
    <property type="project" value="InterPro"/>
</dbReference>
<dbReference type="SUPFAM" id="SSF53756">
    <property type="entry name" value="UDP-Glycosyltransferase/glycogen phosphorylase"/>
    <property type="match status" value="1"/>
</dbReference>
<dbReference type="AlphaFoldDB" id="A0AAP1RCQ9"/>